<dbReference type="EMBL" id="MDBS01000016">
    <property type="protein sequence ID" value="PMP31672.1"/>
    <property type="molecule type" value="Genomic_DNA"/>
</dbReference>
<reference evidence="1" key="2">
    <citation type="journal article" date="2018" name="Nature">
        <title>A major lineage of non-tailed dsDNA viruses as unrecognized killers of marine bacteria.</title>
        <authorList>
            <person name="Kauffman K.M."/>
            <person name="Hussain F.A."/>
            <person name="Yang J."/>
            <person name="Arevalo P."/>
            <person name="Brown J.M."/>
            <person name="Chang W.K."/>
            <person name="VanInsberghe D."/>
            <person name="Elsherbini J."/>
            <person name="Sharma R.S."/>
            <person name="Cutler M.B."/>
            <person name="Kelly L."/>
            <person name="Polz M.F."/>
        </authorList>
    </citation>
    <scope>NUCLEOTIDE SEQUENCE</scope>
    <source>
        <strain evidence="1">10N.222.46.E12</strain>
    </source>
</reference>
<dbReference type="AlphaFoldDB" id="A0A7Z1MLR4"/>
<name>A0A7Z1MLR4_9VIBR</name>
<reference evidence="1" key="1">
    <citation type="submission" date="2016-07" db="EMBL/GenBank/DDBJ databases">
        <authorList>
            <person name="Kauffman K."/>
            <person name="Arevalo P."/>
            <person name="Polz M.F."/>
        </authorList>
    </citation>
    <scope>NUCLEOTIDE SEQUENCE</scope>
    <source>
        <strain evidence="1">10N.222.46.E12</strain>
    </source>
</reference>
<evidence type="ECO:0000313" key="1">
    <source>
        <dbReference type="EMBL" id="PMP31672.1"/>
    </source>
</evidence>
<accession>A0A7Z1MLR4</accession>
<gene>
    <name evidence="1" type="ORF">BCS90_10170</name>
</gene>
<proteinExistence type="predicted"/>
<sequence length="71" mass="7985">MSNEQDDYIEVKVHRDGVTTTTAKKAVKQKVKMVVSGHDIQPGAKKILRENGIKFYENVDASDFDTDSEVE</sequence>
<dbReference type="InterPro" id="IPR036105">
    <property type="entry name" value="DiNase_FeMo-co_biosyn_sf"/>
</dbReference>
<organism evidence="1">
    <name type="scientific">Vibrio cyclitrophicus</name>
    <dbReference type="NCBI Taxonomy" id="47951"/>
    <lineage>
        <taxon>Bacteria</taxon>
        <taxon>Pseudomonadati</taxon>
        <taxon>Pseudomonadota</taxon>
        <taxon>Gammaproteobacteria</taxon>
        <taxon>Vibrionales</taxon>
        <taxon>Vibrionaceae</taxon>
        <taxon>Vibrio</taxon>
    </lineage>
</organism>
<dbReference type="Gene3D" id="3.30.420.130">
    <property type="entry name" value="Dinitrogenase iron-molybdenum cofactor biosynthesis domain"/>
    <property type="match status" value="1"/>
</dbReference>
<protein>
    <submittedName>
        <fullName evidence="1">Uncharacterized protein</fullName>
    </submittedName>
</protein>
<comment type="caution">
    <text evidence="1">The sequence shown here is derived from an EMBL/GenBank/DDBJ whole genome shotgun (WGS) entry which is preliminary data.</text>
</comment>
<dbReference type="RefSeq" id="WP_012322918.1">
    <property type="nucleotide sequence ID" value="NZ_CP170046.1"/>
</dbReference>